<feature type="disulfide bond" evidence="15">
    <location>
        <begin position="1137"/>
        <end position="1146"/>
    </location>
</feature>
<keyword evidence="4" id="KW-0645">Protease</keyword>
<protein>
    <submittedName>
        <fullName evidence="19">Uncharacterized protein</fullName>
    </submittedName>
</protein>
<evidence type="ECO:0000256" key="7">
    <source>
        <dbReference type="ARBA" id="ARBA00022729"/>
    </source>
</evidence>
<dbReference type="PROSITE" id="PS50092">
    <property type="entry name" value="TSP1"/>
    <property type="match status" value="3"/>
</dbReference>
<dbReference type="SMART" id="SM00209">
    <property type="entry name" value="TSP1"/>
    <property type="match status" value="4"/>
</dbReference>
<feature type="binding site" evidence="16">
    <location>
        <position position="417"/>
    </location>
    <ligand>
        <name>Zn(2+)</name>
        <dbReference type="ChEBI" id="CHEBI:29105"/>
        <note>catalytic</note>
    </ligand>
</feature>
<feature type="non-terminal residue" evidence="19">
    <location>
        <position position="1383"/>
    </location>
</feature>
<dbReference type="SUPFAM" id="SSF82895">
    <property type="entry name" value="TSP-1 type 1 repeat"/>
    <property type="match status" value="4"/>
</dbReference>
<evidence type="ECO:0000256" key="4">
    <source>
        <dbReference type="ARBA" id="ARBA00022670"/>
    </source>
</evidence>
<evidence type="ECO:0000256" key="13">
    <source>
        <dbReference type="ARBA" id="ARBA00023157"/>
    </source>
</evidence>
<dbReference type="Gene3D" id="2.10.25.10">
    <property type="entry name" value="Laminin"/>
    <property type="match status" value="3"/>
</dbReference>
<dbReference type="PANTHER" id="PTHR13723:SF200">
    <property type="entry name" value="ADAM METALLOPEPTIDASE WITH THROMBOSPONDIN TYPE 1 MOTIF B, ISOFORM B"/>
    <property type="match status" value="1"/>
</dbReference>
<keyword evidence="6 16" id="KW-0479">Metal-binding</keyword>
<organism evidence="19 20">
    <name type="scientific">Porites lobata</name>
    <dbReference type="NCBI Taxonomy" id="104759"/>
    <lineage>
        <taxon>Eukaryota</taxon>
        <taxon>Metazoa</taxon>
        <taxon>Cnidaria</taxon>
        <taxon>Anthozoa</taxon>
        <taxon>Hexacorallia</taxon>
        <taxon>Scleractinia</taxon>
        <taxon>Fungiina</taxon>
        <taxon>Poritidae</taxon>
        <taxon>Porites</taxon>
    </lineage>
</organism>
<dbReference type="Pfam" id="PF01421">
    <property type="entry name" value="Reprolysin"/>
    <property type="match status" value="1"/>
</dbReference>
<comment type="caution">
    <text evidence="19">The sequence shown here is derived from an EMBL/GenBank/DDBJ whole genome shotgun (WGS) entry which is preliminary data.</text>
</comment>
<keyword evidence="10 16" id="KW-0862">Zinc</keyword>
<keyword evidence="11" id="KW-0482">Metalloprotease</keyword>
<dbReference type="InterPro" id="IPR001881">
    <property type="entry name" value="EGF-like_Ca-bd_dom"/>
</dbReference>
<feature type="disulfide bond" evidence="15">
    <location>
        <begin position="1056"/>
        <end position="1065"/>
    </location>
</feature>
<dbReference type="Pfam" id="PF17771">
    <property type="entry name" value="ADAMTS_CR_2"/>
    <property type="match status" value="1"/>
</dbReference>
<sequence>MSLYVSQKLSGKTTNILAASVQKLDTLACQIETIPLIEGIYLNPFRLIRAPPEVAVKGLPPKQNLHHHMTKREIKHFFGVEDHDKVPAYDVASPYLSNNQGDFVSYSLHPSLARSKRDADRYAENSYYKLDTFGTKLHLRLRRNEHLLAPDLKLVRQNGDGTTTSHPAPPNTFYLGHVISDPRSTVALSNDGGLTGLVKTSRDTLFLHPLPPHLAKHVTSSKDATPHLVYRRSFEDSDAWCNIKSDEADIRSKRSLETEDSLPVRASTPVYKTLKVALLYPSPLKVKYSSESLYSSLGGVENYLLVVANMVAGMFQDPSIGKIKITYVITNVTEIDPAQYKFNLSDSSIPKLMSLAAKIKEDNKASRVPYDVFSYVSNHIEGIGRAIYNRICTGPTGNLNHDKGLQTALHIAHETGHNLGLGHDGGYCGGRIMSGTIPGGEHASEWSECSRKVIQPFLSNRHSTSHCLDDGPTVDGPSLPLEFRDKLPGQIIDGNRQCEAHYGKGWKRFETHQCAHLKCIKDYTLLTKFVVVADGTKCGPNEWCIKGRCSDRGMGFPTMPPKGPGKWSNWGSYSVCSGECGNGFQQKICRCCCCRPVAEASCEGPNKEYRTCQMKNACSKRTDGFDNYYLRSRKKSRYSLQFALSSFLACQMWCRKGWSLARPIGQMPDGAICRQTETYSAICVQGSCRIVGCDNRVDSKRRFDRCGVCGGNASTCTKVSREYTDIPATSGPGNASPIVTLLPGTRFAKFEMKEATTNYLGVQDAFGTYLVGGHLGNNQVKEFSGSKIQYFHKPKGKDIIHITGPTNATLRVMYIRKGDQSINPGVKYTLIIPPLLAAGVPQPGLPVEFDWINENWSGCSKSCASGIRTRTRWCVVKDDQSPVDASACGGPPEETEPCNTQPCPAKWVMKWRPCSKTCGKGKQVHTTTCLQRVNETSLRENDTCKDPRPNPPPVLVRFCNEYPCSPQWIVGNWSKCPLKCGVATIQRSVSCSRVDEAGNLTVIADVFCRYLDKPVSKAKCNEDDPCGPRPPTCPANHLCSNEGQCHPDPAGYQCVCDRGFTGVECEIKLNPCESNPCLNGGSCSPGVIHHYDYICKCKEHFMGKNCESAVTACMANPCLNGGKCTDNGAHDKYTCICTDGYSGKQCQVSRFYEIGCFVNKNKVINELKPQGSQSQSNEPAVLMCAKLAQDKNYHFFAVGHSGTCYSGPYPGWRYFKYRSILNCKKGGFFVYSFDPVPLYEQLRCYKANSGRNRALRLTILRIPNQPGDSDRKSTINKCARVAFAKGFTYFGLMMNKNKKITVCVSDWKKAAAKNYNKFGSSEKCENGIGLNGANMVYKLKDKVKALRNLKIREERQPSDGKSHRLELSVFCAKSFCCSDDSWK</sequence>
<feature type="domain" description="EGF-like" evidence="17">
    <location>
        <begin position="1029"/>
        <end position="1066"/>
    </location>
</feature>
<feature type="disulfide bond" evidence="15">
    <location>
        <begin position="1118"/>
        <end position="1135"/>
    </location>
</feature>
<dbReference type="InterPro" id="IPR050439">
    <property type="entry name" value="ADAMTS_ADAMTS-like"/>
</dbReference>
<dbReference type="SMART" id="SM00608">
    <property type="entry name" value="ACR"/>
    <property type="match status" value="1"/>
</dbReference>
<feature type="active site" evidence="16">
    <location>
        <position position="414"/>
    </location>
</feature>
<dbReference type="PRINTS" id="PR01857">
    <property type="entry name" value="ADAMTSFAMILY"/>
</dbReference>
<dbReference type="SUPFAM" id="SSF57196">
    <property type="entry name" value="EGF/Laminin"/>
    <property type="match status" value="3"/>
</dbReference>
<keyword evidence="14" id="KW-0325">Glycoprotein</keyword>
<keyword evidence="3" id="KW-0272">Extracellular matrix</keyword>
<evidence type="ECO:0000256" key="3">
    <source>
        <dbReference type="ARBA" id="ARBA00022530"/>
    </source>
</evidence>
<feature type="disulfide bond" evidence="15">
    <location>
        <begin position="1097"/>
        <end position="1106"/>
    </location>
</feature>
<evidence type="ECO:0000256" key="1">
    <source>
        <dbReference type="ARBA" id="ARBA00004498"/>
    </source>
</evidence>
<dbReference type="InterPro" id="IPR006586">
    <property type="entry name" value="ADAM_Cys-rich"/>
</dbReference>
<dbReference type="InterPro" id="IPR013273">
    <property type="entry name" value="ADAMTS/ADAMTS-like"/>
</dbReference>
<evidence type="ECO:0000313" key="20">
    <source>
        <dbReference type="Proteomes" id="UP001159405"/>
    </source>
</evidence>
<dbReference type="Proteomes" id="UP001159405">
    <property type="component" value="Unassembled WGS sequence"/>
</dbReference>
<keyword evidence="9" id="KW-0378">Hydrolase</keyword>
<dbReference type="InterPro" id="IPR000742">
    <property type="entry name" value="EGF"/>
</dbReference>
<proteinExistence type="predicted"/>
<comment type="subcellular location">
    <subcellularLocation>
        <location evidence="1">Secreted</location>
        <location evidence="1">Extracellular space</location>
        <location evidence="1">Extracellular matrix</location>
    </subcellularLocation>
</comment>
<gene>
    <name evidence="19" type="ORF">PLOB_00021611</name>
</gene>
<reference evidence="19 20" key="1">
    <citation type="submission" date="2022-05" db="EMBL/GenBank/DDBJ databases">
        <authorList>
            <consortium name="Genoscope - CEA"/>
            <person name="William W."/>
        </authorList>
    </citation>
    <scope>NUCLEOTIDE SEQUENCE [LARGE SCALE GENOMIC DNA]</scope>
</reference>
<evidence type="ECO:0000256" key="9">
    <source>
        <dbReference type="ARBA" id="ARBA00022801"/>
    </source>
</evidence>
<dbReference type="Gene3D" id="3.40.390.10">
    <property type="entry name" value="Collagenase (Catalytic Domain)"/>
    <property type="match status" value="1"/>
</dbReference>
<keyword evidence="8" id="KW-0677">Repeat</keyword>
<dbReference type="InterPro" id="IPR000884">
    <property type="entry name" value="TSP1_rpt"/>
</dbReference>
<dbReference type="InterPro" id="IPR036383">
    <property type="entry name" value="TSP1_rpt_sf"/>
</dbReference>
<feature type="domain" description="Peptidase M12B" evidence="18">
    <location>
        <begin position="272"/>
        <end position="460"/>
    </location>
</feature>
<keyword evidence="5" id="KW-0165">Cleavage on pair of basic residues</keyword>
<dbReference type="Gene3D" id="3.40.1620.60">
    <property type="match status" value="1"/>
</dbReference>
<dbReference type="PROSITE" id="PS50026">
    <property type="entry name" value="EGF_3"/>
    <property type="match status" value="3"/>
</dbReference>
<dbReference type="InterPro" id="IPR001590">
    <property type="entry name" value="Peptidase_M12B"/>
</dbReference>
<feature type="binding site" evidence="16">
    <location>
        <position position="413"/>
    </location>
    <ligand>
        <name>Zn(2+)</name>
        <dbReference type="ChEBI" id="CHEBI:29105"/>
        <note>catalytic</note>
    </ligand>
</feature>
<evidence type="ECO:0000256" key="10">
    <source>
        <dbReference type="ARBA" id="ARBA00022833"/>
    </source>
</evidence>
<dbReference type="Pfam" id="PF19030">
    <property type="entry name" value="TSP1_ADAMTS"/>
    <property type="match status" value="3"/>
</dbReference>
<dbReference type="PROSITE" id="PS00022">
    <property type="entry name" value="EGF_1"/>
    <property type="match status" value="3"/>
</dbReference>
<accession>A0ABN8RI82</accession>
<evidence type="ECO:0000256" key="16">
    <source>
        <dbReference type="PROSITE-ProRule" id="PRU00276"/>
    </source>
</evidence>
<dbReference type="InterPro" id="IPR045371">
    <property type="entry name" value="ADAMTS_CR_3"/>
</dbReference>
<keyword evidence="15" id="KW-0245">EGF-like domain</keyword>
<keyword evidence="20" id="KW-1185">Reference proteome</keyword>
<evidence type="ECO:0000259" key="17">
    <source>
        <dbReference type="PROSITE" id="PS50026"/>
    </source>
</evidence>
<keyword evidence="7" id="KW-0732">Signal</keyword>
<dbReference type="Pfam" id="PF19236">
    <property type="entry name" value="ADAMTS_CR_3"/>
    <property type="match status" value="1"/>
</dbReference>
<evidence type="ECO:0000256" key="5">
    <source>
        <dbReference type="ARBA" id="ARBA00022685"/>
    </source>
</evidence>
<evidence type="ECO:0000256" key="8">
    <source>
        <dbReference type="ARBA" id="ARBA00022737"/>
    </source>
</evidence>
<evidence type="ECO:0000256" key="2">
    <source>
        <dbReference type="ARBA" id="ARBA00022525"/>
    </source>
</evidence>
<dbReference type="InterPro" id="IPR010294">
    <property type="entry name" value="ADAMTS_spacer1"/>
</dbReference>
<dbReference type="Pfam" id="PF01562">
    <property type="entry name" value="Pep_M12B_propep"/>
    <property type="match status" value="1"/>
</dbReference>
<dbReference type="SUPFAM" id="SSF55486">
    <property type="entry name" value="Metalloproteases ('zincins'), catalytic domain"/>
    <property type="match status" value="1"/>
</dbReference>
<dbReference type="Gene3D" id="2.60.120.830">
    <property type="match status" value="1"/>
</dbReference>
<keyword evidence="13 15" id="KW-1015">Disulfide bond</keyword>
<dbReference type="Pfam" id="PF05986">
    <property type="entry name" value="ADAMTS_spacer1"/>
    <property type="match status" value="1"/>
</dbReference>
<feature type="binding site" evidence="16">
    <location>
        <position position="423"/>
    </location>
    <ligand>
        <name>Zn(2+)</name>
        <dbReference type="ChEBI" id="CHEBI:29105"/>
        <note>catalytic</note>
    </ligand>
</feature>
<dbReference type="InterPro" id="IPR041645">
    <property type="entry name" value="ADAMTS_CR_2"/>
</dbReference>
<dbReference type="SMART" id="SM00179">
    <property type="entry name" value="EGF_CA"/>
    <property type="match status" value="3"/>
</dbReference>
<dbReference type="SMART" id="SM00181">
    <property type="entry name" value="EGF"/>
    <property type="match status" value="3"/>
</dbReference>
<dbReference type="PROSITE" id="PS01186">
    <property type="entry name" value="EGF_2"/>
    <property type="match status" value="2"/>
</dbReference>
<evidence type="ECO:0000313" key="19">
    <source>
        <dbReference type="EMBL" id="CAH3179104.1"/>
    </source>
</evidence>
<keyword evidence="2" id="KW-0964">Secreted</keyword>
<evidence type="ECO:0000256" key="15">
    <source>
        <dbReference type="PROSITE-ProRule" id="PRU00076"/>
    </source>
</evidence>
<dbReference type="PANTHER" id="PTHR13723">
    <property type="entry name" value="ADAMTS A DISINTEGRIN AND METALLOPROTEASE WITH THROMBOSPONDIN MOTIFS PROTEASE"/>
    <property type="match status" value="1"/>
</dbReference>
<evidence type="ECO:0000256" key="14">
    <source>
        <dbReference type="ARBA" id="ARBA00023180"/>
    </source>
</evidence>
<dbReference type="EMBL" id="CALNXK010000250">
    <property type="protein sequence ID" value="CAH3179104.1"/>
    <property type="molecule type" value="Genomic_DNA"/>
</dbReference>
<comment type="caution">
    <text evidence="15">Lacks conserved residue(s) required for the propagation of feature annotation.</text>
</comment>
<dbReference type="PROSITE" id="PS50215">
    <property type="entry name" value="ADAM_MEPRO"/>
    <property type="match status" value="1"/>
</dbReference>
<dbReference type="Gene3D" id="2.20.100.10">
    <property type="entry name" value="Thrombospondin type-1 (TSP1) repeat"/>
    <property type="match status" value="2"/>
</dbReference>
<evidence type="ECO:0000256" key="12">
    <source>
        <dbReference type="ARBA" id="ARBA00023145"/>
    </source>
</evidence>
<name>A0ABN8RI82_9CNID</name>
<evidence type="ECO:0000259" key="18">
    <source>
        <dbReference type="PROSITE" id="PS50215"/>
    </source>
</evidence>
<dbReference type="InterPro" id="IPR024079">
    <property type="entry name" value="MetalloPept_cat_dom_sf"/>
</dbReference>
<dbReference type="Pfam" id="PF00008">
    <property type="entry name" value="EGF"/>
    <property type="match status" value="1"/>
</dbReference>
<feature type="domain" description="EGF-like" evidence="17">
    <location>
        <begin position="1109"/>
        <end position="1147"/>
    </location>
</feature>
<dbReference type="CDD" id="cd00054">
    <property type="entry name" value="EGF_CA"/>
    <property type="match status" value="3"/>
</dbReference>
<evidence type="ECO:0000256" key="11">
    <source>
        <dbReference type="ARBA" id="ARBA00023049"/>
    </source>
</evidence>
<feature type="domain" description="EGF-like" evidence="17">
    <location>
        <begin position="1068"/>
        <end position="1107"/>
    </location>
</feature>
<keyword evidence="12" id="KW-0865">Zymogen</keyword>
<dbReference type="InterPro" id="IPR002870">
    <property type="entry name" value="Peptidase_M12B_N"/>
</dbReference>
<evidence type="ECO:0000256" key="6">
    <source>
        <dbReference type="ARBA" id="ARBA00022723"/>
    </source>
</evidence>